<feature type="compositionally biased region" description="Acidic residues" evidence="1">
    <location>
        <begin position="63"/>
        <end position="82"/>
    </location>
</feature>
<protein>
    <submittedName>
        <fullName evidence="3">PASTA domain-containing protein</fullName>
    </submittedName>
</protein>
<feature type="region of interest" description="Disordered" evidence="1">
    <location>
        <begin position="34"/>
        <end position="92"/>
    </location>
</feature>
<feature type="signal peptide" evidence="2">
    <location>
        <begin position="1"/>
        <end position="25"/>
    </location>
</feature>
<evidence type="ECO:0000256" key="1">
    <source>
        <dbReference type="SAM" id="MobiDB-lite"/>
    </source>
</evidence>
<dbReference type="RefSeq" id="WP_270023436.1">
    <property type="nucleotide sequence ID" value="NZ_JAPDDP010000003.1"/>
</dbReference>
<dbReference type="EMBL" id="JAPDDP010000003">
    <property type="protein sequence ID" value="MDA0179172.1"/>
    <property type="molecule type" value="Genomic_DNA"/>
</dbReference>
<proteinExistence type="predicted"/>
<feature type="compositionally biased region" description="Low complexity" evidence="1">
    <location>
        <begin position="41"/>
        <end position="55"/>
    </location>
</feature>
<evidence type="ECO:0000313" key="3">
    <source>
        <dbReference type="EMBL" id="MDA0179172.1"/>
    </source>
</evidence>
<comment type="caution">
    <text evidence="3">The sequence shown here is derived from an EMBL/GenBank/DDBJ whole genome shotgun (WGS) entry which is preliminary data.</text>
</comment>
<feature type="chain" id="PRO_5040849788" evidence="2">
    <location>
        <begin position="26"/>
        <end position="161"/>
    </location>
</feature>
<dbReference type="Proteomes" id="UP001147653">
    <property type="component" value="Unassembled WGS sequence"/>
</dbReference>
<sequence>MGIRFRACAIALVVVGMTGCGGASSADSEKIAELEKRVEAAESQAAAAEAETETPADTKADAETEPVVEEAVENDSTEEEPSDGSGDCIRVPNVVGKDHQLAQDTMQAAGLYVLAERDASGQGRMLLLDRNWTTVKQRPKAGKCVSEDTEILLSAVKDDER</sequence>
<dbReference type="Gene3D" id="3.30.10.20">
    <property type="match status" value="1"/>
</dbReference>
<keyword evidence="2" id="KW-0732">Signal</keyword>
<evidence type="ECO:0000313" key="4">
    <source>
        <dbReference type="Proteomes" id="UP001147653"/>
    </source>
</evidence>
<gene>
    <name evidence="3" type="ORF">OJ997_02600</name>
</gene>
<evidence type="ECO:0000256" key="2">
    <source>
        <dbReference type="SAM" id="SignalP"/>
    </source>
</evidence>
<organism evidence="3 4">
    <name type="scientific">Solirubrobacter phytolaccae</name>
    <dbReference type="NCBI Taxonomy" id="1404360"/>
    <lineage>
        <taxon>Bacteria</taxon>
        <taxon>Bacillati</taxon>
        <taxon>Actinomycetota</taxon>
        <taxon>Thermoleophilia</taxon>
        <taxon>Solirubrobacterales</taxon>
        <taxon>Solirubrobacteraceae</taxon>
        <taxon>Solirubrobacter</taxon>
    </lineage>
</organism>
<dbReference type="AlphaFoldDB" id="A0A9X3NAL8"/>
<name>A0A9X3NAL8_9ACTN</name>
<reference evidence="3" key="1">
    <citation type="submission" date="2022-10" db="EMBL/GenBank/DDBJ databases">
        <title>The WGS of Solirubrobacter phytolaccae KCTC 29190.</title>
        <authorList>
            <person name="Jiang Z."/>
        </authorList>
    </citation>
    <scope>NUCLEOTIDE SEQUENCE</scope>
    <source>
        <strain evidence="3">KCTC 29190</strain>
    </source>
</reference>
<keyword evidence="4" id="KW-1185">Reference proteome</keyword>
<accession>A0A9X3NAL8</accession>
<dbReference type="PROSITE" id="PS51257">
    <property type="entry name" value="PROKAR_LIPOPROTEIN"/>
    <property type="match status" value="1"/>
</dbReference>